<feature type="region of interest" description="Disordered" evidence="1">
    <location>
        <begin position="94"/>
        <end position="119"/>
    </location>
</feature>
<protein>
    <submittedName>
        <fullName evidence="2">Uncharacterized protein</fullName>
    </submittedName>
</protein>
<accession>W9NE36</accession>
<name>W9NE36_FUSOX</name>
<dbReference type="OrthoDB" id="5415741at2759"/>
<reference evidence="2" key="1">
    <citation type="submission" date="2011-10" db="EMBL/GenBank/DDBJ databases">
        <title>The Genome Sequence of Fusarium oxysporum HDV247.</title>
        <authorList>
            <consortium name="The Broad Institute Genome Sequencing Platform"/>
            <person name="Ma L.-J."/>
            <person name="Gale L.R."/>
            <person name="Schwartz D.C."/>
            <person name="Zhou S."/>
            <person name="Corby-Kistler H."/>
            <person name="Young S.K."/>
            <person name="Zeng Q."/>
            <person name="Gargeya S."/>
            <person name="Fitzgerald M."/>
            <person name="Haas B."/>
            <person name="Abouelleil A."/>
            <person name="Alvarado L."/>
            <person name="Arachchi H.M."/>
            <person name="Berlin A."/>
            <person name="Brown A."/>
            <person name="Chapman S.B."/>
            <person name="Chen Z."/>
            <person name="Dunbar C."/>
            <person name="Freedman E."/>
            <person name="Gearin G."/>
            <person name="Goldberg J."/>
            <person name="Griggs A."/>
            <person name="Gujja S."/>
            <person name="Heiman D."/>
            <person name="Howarth C."/>
            <person name="Larson L."/>
            <person name="Lui A."/>
            <person name="MacDonald P.J.P."/>
            <person name="Montmayeur A."/>
            <person name="Murphy C."/>
            <person name="Neiman D."/>
            <person name="Pearson M."/>
            <person name="Priest M."/>
            <person name="Roberts A."/>
            <person name="Saif S."/>
            <person name="Shea T."/>
            <person name="Shenoy N."/>
            <person name="Sisk P."/>
            <person name="Stolte C."/>
            <person name="Sykes S."/>
            <person name="Wortman J."/>
            <person name="Nusbaum C."/>
            <person name="Birren B."/>
        </authorList>
    </citation>
    <scope>NUCLEOTIDE SEQUENCE [LARGE SCALE GENOMIC DNA]</scope>
    <source>
        <strain evidence="2">HDV247</strain>
    </source>
</reference>
<dbReference type="HOGENOM" id="CLU_033666_7_1_1"/>
<dbReference type="AlphaFoldDB" id="W9NE36"/>
<reference evidence="2" key="2">
    <citation type="submission" date="2012-05" db="EMBL/GenBank/DDBJ databases">
        <title>Annotation of the Genome Sequence of Fusarium oxysporum HDV247.</title>
        <authorList>
            <consortium name="The Broad Institute Genomics Platform"/>
            <person name="Ma L.-J."/>
            <person name="Corby-Kistler H."/>
            <person name="Broz K."/>
            <person name="Gale L.R."/>
            <person name="Jonkers W."/>
            <person name="O'Donnell K."/>
            <person name="Ploetz R."/>
            <person name="Steinberg C."/>
            <person name="Schwartz D.C."/>
            <person name="VanEtten H."/>
            <person name="Zhou S."/>
            <person name="Young S.K."/>
            <person name="Zeng Q."/>
            <person name="Gargeya S."/>
            <person name="Fitzgerald M."/>
            <person name="Abouelleil A."/>
            <person name="Alvarado L."/>
            <person name="Chapman S.B."/>
            <person name="Gainer-Dewar J."/>
            <person name="Goldberg J."/>
            <person name="Griggs A."/>
            <person name="Gujja S."/>
            <person name="Hansen M."/>
            <person name="Howarth C."/>
            <person name="Imamovic A."/>
            <person name="Ireland A."/>
            <person name="Larimer J."/>
            <person name="McCowan C."/>
            <person name="Murphy C."/>
            <person name="Pearson M."/>
            <person name="Poon T.W."/>
            <person name="Priest M."/>
            <person name="Roberts A."/>
            <person name="Saif S."/>
            <person name="Shea T."/>
            <person name="Sykes S."/>
            <person name="Wortman J."/>
            <person name="Nusbaum C."/>
            <person name="Birren B."/>
        </authorList>
    </citation>
    <scope>NUCLEOTIDE SEQUENCE</scope>
    <source>
        <strain evidence="2">HDV247</strain>
    </source>
</reference>
<evidence type="ECO:0000313" key="2">
    <source>
        <dbReference type="EMBL" id="EXA28976.1"/>
    </source>
</evidence>
<gene>
    <name evidence="2" type="ORF">FOVG_19455</name>
</gene>
<dbReference type="EMBL" id="JH651161">
    <property type="protein sequence ID" value="EXA28976.1"/>
    <property type="molecule type" value="Genomic_DNA"/>
</dbReference>
<sequence>MAPHTDIATRAFIVSLKAPCSGKSSNEVSEITGISVRQVDRIYGRAISRGFDPNIRPLILKNEYLEDAPRSGRPTKKTDEAKQLIIGKLTGCRDLRHGYPGNPQNLQGSRRQNRRGSLG</sequence>
<proteinExistence type="predicted"/>
<dbReference type="Proteomes" id="UP000030751">
    <property type="component" value="Unassembled WGS sequence"/>
</dbReference>
<organism evidence="2">
    <name type="scientific">Fusarium oxysporum f. sp. pisi HDV247</name>
    <dbReference type="NCBI Taxonomy" id="1080344"/>
    <lineage>
        <taxon>Eukaryota</taxon>
        <taxon>Fungi</taxon>
        <taxon>Dikarya</taxon>
        <taxon>Ascomycota</taxon>
        <taxon>Pezizomycotina</taxon>
        <taxon>Sordariomycetes</taxon>
        <taxon>Hypocreomycetidae</taxon>
        <taxon>Hypocreales</taxon>
        <taxon>Nectriaceae</taxon>
        <taxon>Fusarium</taxon>
        <taxon>Fusarium oxysporum species complex</taxon>
    </lineage>
</organism>
<evidence type="ECO:0000256" key="1">
    <source>
        <dbReference type="SAM" id="MobiDB-lite"/>
    </source>
</evidence>